<organism evidence="9 10">
    <name type="scientific">Geodia barretti</name>
    <name type="common">Barrett's horny sponge</name>
    <dbReference type="NCBI Taxonomy" id="519541"/>
    <lineage>
        <taxon>Eukaryota</taxon>
        <taxon>Metazoa</taxon>
        <taxon>Porifera</taxon>
        <taxon>Demospongiae</taxon>
        <taxon>Heteroscleromorpha</taxon>
        <taxon>Tetractinellida</taxon>
        <taxon>Astrophorina</taxon>
        <taxon>Geodiidae</taxon>
        <taxon>Geodia</taxon>
    </lineage>
</organism>
<evidence type="ECO:0000256" key="3">
    <source>
        <dbReference type="ARBA" id="ARBA00009232"/>
    </source>
</evidence>
<proteinExistence type="inferred from homology"/>
<evidence type="ECO:0000313" key="9">
    <source>
        <dbReference type="EMBL" id="CAI8045477.1"/>
    </source>
</evidence>
<keyword evidence="5" id="KW-0227">DNA damage</keyword>
<evidence type="ECO:0000313" key="10">
    <source>
        <dbReference type="Proteomes" id="UP001174909"/>
    </source>
</evidence>
<dbReference type="Proteomes" id="UP001174909">
    <property type="component" value="Unassembled WGS sequence"/>
</dbReference>
<evidence type="ECO:0000256" key="8">
    <source>
        <dbReference type="ARBA" id="ARBA00033426"/>
    </source>
</evidence>
<comment type="similarity">
    <text evidence="3">Belongs to the DNA glycosylase MPG family.</text>
</comment>
<dbReference type="GO" id="GO:0006284">
    <property type="term" value="P:base-excision repair"/>
    <property type="evidence" value="ECO:0007669"/>
    <property type="project" value="InterPro"/>
</dbReference>
<dbReference type="InterPro" id="IPR036995">
    <property type="entry name" value="MPG_sf"/>
</dbReference>
<keyword evidence="6" id="KW-0378">Hydrolase</keyword>
<dbReference type="Gene3D" id="3.10.300.10">
    <property type="entry name" value="Methylpurine-DNA glycosylase (MPG)"/>
    <property type="match status" value="2"/>
</dbReference>
<dbReference type="Pfam" id="PF02245">
    <property type="entry name" value="Pur_DNA_glyco"/>
    <property type="match status" value="1"/>
</dbReference>
<dbReference type="PANTHER" id="PTHR10429">
    <property type="entry name" value="DNA-3-METHYLADENINE GLYCOSYLASE"/>
    <property type="match status" value="1"/>
</dbReference>
<reference evidence="9" key="1">
    <citation type="submission" date="2023-03" db="EMBL/GenBank/DDBJ databases">
        <authorList>
            <person name="Steffen K."/>
            <person name="Cardenas P."/>
        </authorList>
    </citation>
    <scope>NUCLEOTIDE SEQUENCE</scope>
</reference>
<dbReference type="SUPFAM" id="SSF50486">
    <property type="entry name" value="FMT C-terminal domain-like"/>
    <property type="match status" value="1"/>
</dbReference>
<accession>A0AA35XC58</accession>
<keyword evidence="10" id="KW-1185">Reference proteome</keyword>
<dbReference type="GO" id="GO:0003677">
    <property type="term" value="F:DNA binding"/>
    <property type="evidence" value="ECO:0007669"/>
    <property type="project" value="InterPro"/>
</dbReference>
<dbReference type="AlphaFoldDB" id="A0AA35XC58"/>
<dbReference type="InterPro" id="IPR011034">
    <property type="entry name" value="Formyl_transferase-like_C_sf"/>
</dbReference>
<comment type="caution">
    <text evidence="9">The sequence shown here is derived from an EMBL/GenBank/DDBJ whole genome shotgun (WGS) entry which is preliminary data.</text>
</comment>
<dbReference type="GO" id="GO:0003905">
    <property type="term" value="F:alkylbase DNA N-glycosylase activity"/>
    <property type="evidence" value="ECO:0007669"/>
    <property type="project" value="UniProtKB-EC"/>
</dbReference>
<evidence type="ECO:0000256" key="2">
    <source>
        <dbReference type="ARBA" id="ARBA00002421"/>
    </source>
</evidence>
<dbReference type="EMBL" id="CASHTH010003476">
    <property type="protein sequence ID" value="CAI8045477.1"/>
    <property type="molecule type" value="Genomic_DNA"/>
</dbReference>
<dbReference type="InterPro" id="IPR003180">
    <property type="entry name" value="MPG"/>
</dbReference>
<name>A0AA35XC58_GEOBA</name>
<protein>
    <recommendedName>
        <fullName evidence="4">DNA-3-methyladenine glycosylase II</fullName>
        <ecNumber evidence="4">3.2.2.21</ecNumber>
    </recommendedName>
    <alternativeName>
        <fullName evidence="8">3-methyladenine DNA glycosidase</fullName>
    </alternativeName>
</protein>
<sequence>MERRANDDECEQQATKRKTDKTSEVVRCGLEFYDQPCEDLARAMLGCVLVCRGEAGEECRGEVGEVEAYLGGETEQLTHSVGVAQQPTRQCSWHNKVDMTTSQVIWLEMGSPCPPELVGKSPRIGIASAGPEWATTLLRFYQVDSPYISKNYAKHS</sequence>
<evidence type="ECO:0000256" key="6">
    <source>
        <dbReference type="ARBA" id="ARBA00022801"/>
    </source>
</evidence>
<keyword evidence="7" id="KW-0234">DNA repair</keyword>
<dbReference type="EC" id="3.2.2.21" evidence="4"/>
<evidence type="ECO:0000256" key="1">
    <source>
        <dbReference type="ARBA" id="ARBA00000086"/>
    </source>
</evidence>
<evidence type="ECO:0000256" key="5">
    <source>
        <dbReference type="ARBA" id="ARBA00022763"/>
    </source>
</evidence>
<gene>
    <name evidence="9" type="ORF">GBAR_LOCUS25161</name>
</gene>
<comment type="function">
    <text evidence="2">Hydrolysis of the deoxyribose N-glycosidic bond to excise 3-methyladenine, and 7-methylguanine from the damaged DNA polymer formed by alkylation lesions.</text>
</comment>
<comment type="catalytic activity">
    <reaction evidence="1">
        <text>Hydrolysis of alkylated DNA, releasing 3-methyladenine, 3-methylguanine, 7-methylguanine and 7-methyladenine.</text>
        <dbReference type="EC" id="3.2.2.21"/>
    </reaction>
</comment>
<dbReference type="PANTHER" id="PTHR10429:SF0">
    <property type="entry name" value="DNA-3-METHYLADENINE GLYCOSYLASE"/>
    <property type="match status" value="1"/>
</dbReference>
<evidence type="ECO:0000256" key="7">
    <source>
        <dbReference type="ARBA" id="ARBA00023204"/>
    </source>
</evidence>
<evidence type="ECO:0000256" key="4">
    <source>
        <dbReference type="ARBA" id="ARBA00012000"/>
    </source>
</evidence>